<gene>
    <name evidence="3" type="ORF">HMPREF9290_0345</name>
</gene>
<protein>
    <submittedName>
        <fullName evidence="3">SH3 domain protein</fullName>
    </submittedName>
</protein>
<dbReference type="Gene3D" id="2.30.30.40">
    <property type="entry name" value="SH3 Domains"/>
    <property type="match status" value="1"/>
</dbReference>
<feature type="domain" description="SH3b" evidence="2">
    <location>
        <begin position="84"/>
        <end position="146"/>
    </location>
</feature>
<accession>F0GXU9</accession>
<feature type="compositionally biased region" description="Acidic residues" evidence="1">
    <location>
        <begin position="60"/>
        <end position="78"/>
    </location>
</feature>
<dbReference type="Pfam" id="PF08239">
    <property type="entry name" value="SH3_3"/>
    <property type="match status" value="1"/>
</dbReference>
<evidence type="ECO:0000256" key="1">
    <source>
        <dbReference type="SAM" id="MobiDB-lite"/>
    </source>
</evidence>
<dbReference type="RefSeq" id="WP_004835759.1">
    <property type="nucleotide sequence ID" value="NZ_AEXM01000035.1"/>
</dbReference>
<evidence type="ECO:0000259" key="2">
    <source>
        <dbReference type="SMART" id="SM00287"/>
    </source>
</evidence>
<dbReference type="EMBL" id="AEXM01000035">
    <property type="protein sequence ID" value="EGC81393.1"/>
    <property type="molecule type" value="Genomic_DNA"/>
</dbReference>
<proteinExistence type="predicted"/>
<feature type="region of interest" description="Disordered" evidence="1">
    <location>
        <begin position="24"/>
        <end position="89"/>
    </location>
</feature>
<evidence type="ECO:0000313" key="4">
    <source>
        <dbReference type="Proteomes" id="UP000005286"/>
    </source>
</evidence>
<dbReference type="InterPro" id="IPR003646">
    <property type="entry name" value="SH3-like_bac-type"/>
</dbReference>
<dbReference type="SMART" id="SM00287">
    <property type="entry name" value="SH3b"/>
    <property type="match status" value="1"/>
</dbReference>
<dbReference type="PATRIC" id="fig|879305.3.peg.1631"/>
<dbReference type="PROSITE" id="PS51257">
    <property type="entry name" value="PROKAR_LIPOPROTEIN"/>
    <property type="match status" value="1"/>
</dbReference>
<dbReference type="eggNOG" id="COG3103">
    <property type="taxonomic scope" value="Bacteria"/>
</dbReference>
<reference evidence="3 4" key="1">
    <citation type="submission" date="2011-01" db="EMBL/GenBank/DDBJ databases">
        <authorList>
            <person name="Durkin A.S."/>
            <person name="Madupu R."/>
            <person name="Torralba M."/>
            <person name="Gillis M."/>
            <person name="Methe B."/>
            <person name="Sutton G."/>
            <person name="Nelson K.E."/>
        </authorList>
    </citation>
    <scope>NUCLEOTIDE SEQUENCE [LARGE SCALE GENOMIC DNA]</scope>
    <source>
        <strain evidence="3 4">ACS-065-V-Col13</strain>
    </source>
</reference>
<dbReference type="Proteomes" id="UP000005286">
    <property type="component" value="Unassembled WGS sequence"/>
</dbReference>
<comment type="caution">
    <text evidence="3">The sequence shown here is derived from an EMBL/GenBank/DDBJ whole genome shotgun (WGS) entry which is preliminary data.</text>
</comment>
<name>F0GXU9_9FIRM</name>
<dbReference type="AlphaFoldDB" id="F0GXU9"/>
<evidence type="ECO:0000313" key="3">
    <source>
        <dbReference type="EMBL" id="EGC81393.1"/>
    </source>
</evidence>
<dbReference type="STRING" id="879305.HMPREF9290_0345"/>
<organism evidence="3 4">
    <name type="scientific">Anaerococcus prevotii ACS-065-V-Col13</name>
    <dbReference type="NCBI Taxonomy" id="879305"/>
    <lineage>
        <taxon>Bacteria</taxon>
        <taxon>Bacillati</taxon>
        <taxon>Bacillota</taxon>
        <taxon>Tissierellia</taxon>
        <taxon>Tissierellales</taxon>
        <taxon>Peptoniphilaceae</taxon>
        <taxon>Anaerococcus</taxon>
    </lineage>
</organism>
<feature type="compositionally biased region" description="Basic and acidic residues" evidence="1">
    <location>
        <begin position="44"/>
        <end position="59"/>
    </location>
</feature>
<sequence>MKKNKILLILGLTIVLASCSNDSYVSKRHPEGENETQVSEEENTEKKEETKEDASKEEENKDEEMISEEEKTDEESSEDQNPTMDGVNYEVEDIVNIRLYPTEDSDIVGEAHPGDEILFLVESDGWSRVTVNGVSGYIRNDLLKEVE</sequence>
<keyword evidence="4" id="KW-1185">Reference proteome</keyword>